<evidence type="ECO:0000313" key="4">
    <source>
        <dbReference type="Proteomes" id="UP000199423"/>
    </source>
</evidence>
<keyword evidence="3" id="KW-0808">Transferase</keyword>
<keyword evidence="4" id="KW-1185">Reference proteome</keyword>
<dbReference type="EMBL" id="FPCH01000001">
    <property type="protein sequence ID" value="SFV30004.1"/>
    <property type="molecule type" value="Genomic_DNA"/>
</dbReference>
<feature type="region of interest" description="Disordered" evidence="1">
    <location>
        <begin position="389"/>
        <end position="413"/>
    </location>
</feature>
<dbReference type="OrthoDB" id="5377346at2"/>
<dbReference type="GO" id="GO:0016740">
    <property type="term" value="F:transferase activity"/>
    <property type="evidence" value="ECO:0007669"/>
    <property type="project" value="UniProtKB-KW"/>
</dbReference>
<protein>
    <submittedName>
        <fullName evidence="3">Polysaccharide pyruvyl transferase</fullName>
    </submittedName>
</protein>
<organism evidence="3 4">
    <name type="scientific">Hyphomicrobium facile</name>
    <dbReference type="NCBI Taxonomy" id="51670"/>
    <lineage>
        <taxon>Bacteria</taxon>
        <taxon>Pseudomonadati</taxon>
        <taxon>Pseudomonadota</taxon>
        <taxon>Alphaproteobacteria</taxon>
        <taxon>Hyphomicrobiales</taxon>
        <taxon>Hyphomicrobiaceae</taxon>
        <taxon>Hyphomicrobium</taxon>
    </lineage>
</organism>
<name>A0A1I7N5Q9_9HYPH</name>
<evidence type="ECO:0000259" key="2">
    <source>
        <dbReference type="Pfam" id="PF04230"/>
    </source>
</evidence>
<dbReference type="RefSeq" id="WP_092865896.1">
    <property type="nucleotide sequence ID" value="NZ_FPCH01000001.1"/>
</dbReference>
<reference evidence="4" key="1">
    <citation type="submission" date="2016-10" db="EMBL/GenBank/DDBJ databases">
        <authorList>
            <person name="Varghese N."/>
            <person name="Submissions S."/>
        </authorList>
    </citation>
    <scope>NUCLEOTIDE SEQUENCE [LARGE SCALE GENOMIC DNA]</scope>
    <source>
        <strain evidence="4">DSM 1565</strain>
    </source>
</reference>
<evidence type="ECO:0000256" key="1">
    <source>
        <dbReference type="SAM" id="MobiDB-lite"/>
    </source>
</evidence>
<proteinExistence type="predicted"/>
<dbReference type="Proteomes" id="UP000199423">
    <property type="component" value="Unassembled WGS sequence"/>
</dbReference>
<accession>A0A1I7N5Q9</accession>
<feature type="domain" description="Polysaccharide pyruvyl transferase" evidence="2">
    <location>
        <begin position="179"/>
        <end position="236"/>
    </location>
</feature>
<evidence type="ECO:0000313" key="3">
    <source>
        <dbReference type="EMBL" id="SFV30004.1"/>
    </source>
</evidence>
<dbReference type="STRING" id="51670.SAMN04488557_1386"/>
<dbReference type="InterPro" id="IPR007345">
    <property type="entry name" value="Polysacch_pyruvyl_Trfase"/>
</dbReference>
<sequence>MKQIRFDDPSSAQQRALLLGHFSTVGDIQCLEFVKRCLANARLRYDVAAFGANVRSELKGSISPAMAEPRSYTHLVIVCGPCWPGLLQNHNFDIDQYGHCKRIGINLTMVEPLAVWNPFDVLLERDSDAATRPDLTFLVGTEKVPVLGRCLIKSQHEYGARQRHSKVIDSINDLIERRGLPVFDVDTRWPKASNAGGIGSPEGVSALIGVVDTLITNRLHGLVFALRNGVPVIAVDSVAGGDKVTAQARTLEWPVCLQADEATPEAMDAALNWCLTSEAHAAVLHSRERAQRLLAGIELQISEMLAPANHPMPIGSDEIARPGPSGYFPFRSPPQQKPISAKPNFKSFAADDVKQSDWIEPDQLQVSRSVRAEPAANRSSLLRELVGLAGKQEPTEPPEDDENKHGTISPRQLSSEIQFDADGDCRYARNDRHFARVAHIFHQNWHGIRSAAGVQPGHKVAIPLQRPLSKGDLMKLVIQLEEWGIQKAVFHGFSDAAERAIRLVRAAGIECYLVWHGNLSQLAWKPEAQFFERAMTICRQGIVRRVHMMKSGMGMVFPRAYEPMLLNCPPSTNRRRLVPAFAGNRKIALVPAFPDIRKNLHSSLLGAALSSSIQEILHYGKILGTMPETARCKKVLYAGHHNHIAFLHDIDVSVNVTTIDCHPMVDMEALGAGAMVLSGPLFLDALTEHPFTALSVIANPFNVREIGKRLDYLSSMNNPELQAIMSDYASEITRVSKKRYAEFLNL</sequence>
<dbReference type="AlphaFoldDB" id="A0A1I7N5Q9"/>
<gene>
    <name evidence="3" type="ORF">SAMN04488557_1386</name>
</gene>
<dbReference type="Pfam" id="PF04230">
    <property type="entry name" value="PS_pyruv_trans"/>
    <property type="match status" value="1"/>
</dbReference>